<proteinExistence type="predicted"/>
<evidence type="ECO:0000313" key="2">
    <source>
        <dbReference type="Proteomes" id="UP000805193"/>
    </source>
</evidence>
<dbReference type="Proteomes" id="UP000805193">
    <property type="component" value="Unassembled WGS sequence"/>
</dbReference>
<accession>A0AC60PAI5</accession>
<sequence length="477" mass="52716">MADQHAGPSSVTTPKKKRKVRGELAKDEAKPSRKQRFCEAWLELPEFKGWLAPDPRNPFRASCKACNASLVAGHSELTKHSKRGAHIKATAGLRKQNLMTAFVQKSNPHEQNVKTAEIKISLLALEELYVGAGCQGILDKITMEGGSSEVHRYKHLLPSVGDVEQEWRMLPSFFTESEKIELQTKAPDAFWGQPGGPRAAHHVINRSAARSVVWIPGPRTREMCVSRTERSSNAAMSKTFHRRSTAACGLVVLMLLLSSVGLLIAFLKGHQQQTQAKEDVERKGTPPRTRVKDPPFTRRTTMTPLSTTTTEGPLETTTTTTRAPSKPKSDFRLPSYVLPLSYDLTLEPRLEADTFEGEVWITVNATIPVDRFVVHVFRLTVDETEVFSADGMPLVTSAPVADDLNEFFVVPVASGAGPVAAGVYKLRFKFRGSLVGGIVGFYKSRYKIGNETRYVLHADCLDREPVVFAFGVNDSLC</sequence>
<gene>
    <name evidence="1" type="ORF">HPB47_006318</name>
</gene>
<keyword evidence="2" id="KW-1185">Reference proteome</keyword>
<protein>
    <submittedName>
        <fullName evidence="1">Uncharacterized protein</fullName>
    </submittedName>
</protein>
<reference evidence="1 2" key="1">
    <citation type="journal article" date="2020" name="Cell">
        <title>Large-Scale Comparative Analyses of Tick Genomes Elucidate Their Genetic Diversity and Vector Capacities.</title>
        <authorList>
            <consortium name="Tick Genome and Microbiome Consortium (TIGMIC)"/>
            <person name="Jia N."/>
            <person name="Wang J."/>
            <person name="Shi W."/>
            <person name="Du L."/>
            <person name="Sun Y."/>
            <person name="Zhan W."/>
            <person name="Jiang J.F."/>
            <person name="Wang Q."/>
            <person name="Zhang B."/>
            <person name="Ji P."/>
            <person name="Bell-Sakyi L."/>
            <person name="Cui X.M."/>
            <person name="Yuan T.T."/>
            <person name="Jiang B.G."/>
            <person name="Yang W.F."/>
            <person name="Lam T.T."/>
            <person name="Chang Q.C."/>
            <person name="Ding S.J."/>
            <person name="Wang X.J."/>
            <person name="Zhu J.G."/>
            <person name="Ruan X.D."/>
            <person name="Zhao L."/>
            <person name="Wei J.T."/>
            <person name="Ye R.Z."/>
            <person name="Que T.C."/>
            <person name="Du C.H."/>
            <person name="Zhou Y.H."/>
            <person name="Cheng J.X."/>
            <person name="Dai P.F."/>
            <person name="Guo W.B."/>
            <person name="Han X.H."/>
            <person name="Huang E.J."/>
            <person name="Li L.F."/>
            <person name="Wei W."/>
            <person name="Gao Y.C."/>
            <person name="Liu J.Z."/>
            <person name="Shao H.Z."/>
            <person name="Wang X."/>
            <person name="Wang C.C."/>
            <person name="Yang T.C."/>
            <person name="Huo Q.B."/>
            <person name="Li W."/>
            <person name="Chen H.Y."/>
            <person name="Chen S.E."/>
            <person name="Zhou L.G."/>
            <person name="Ni X.B."/>
            <person name="Tian J.H."/>
            <person name="Sheng Y."/>
            <person name="Liu T."/>
            <person name="Pan Y.S."/>
            <person name="Xia L.Y."/>
            <person name="Li J."/>
            <person name="Zhao F."/>
            <person name="Cao W.C."/>
        </authorList>
    </citation>
    <scope>NUCLEOTIDE SEQUENCE [LARGE SCALE GENOMIC DNA]</scope>
    <source>
        <strain evidence="1">Iper-2018</strain>
    </source>
</reference>
<comment type="caution">
    <text evidence="1">The sequence shown here is derived from an EMBL/GenBank/DDBJ whole genome shotgun (WGS) entry which is preliminary data.</text>
</comment>
<evidence type="ECO:0000313" key="1">
    <source>
        <dbReference type="EMBL" id="KAG0416557.1"/>
    </source>
</evidence>
<dbReference type="EMBL" id="JABSTQ010010942">
    <property type="protein sequence ID" value="KAG0416557.1"/>
    <property type="molecule type" value="Genomic_DNA"/>
</dbReference>
<organism evidence="1 2">
    <name type="scientific">Ixodes persulcatus</name>
    <name type="common">Taiga tick</name>
    <dbReference type="NCBI Taxonomy" id="34615"/>
    <lineage>
        <taxon>Eukaryota</taxon>
        <taxon>Metazoa</taxon>
        <taxon>Ecdysozoa</taxon>
        <taxon>Arthropoda</taxon>
        <taxon>Chelicerata</taxon>
        <taxon>Arachnida</taxon>
        <taxon>Acari</taxon>
        <taxon>Parasitiformes</taxon>
        <taxon>Ixodida</taxon>
        <taxon>Ixodoidea</taxon>
        <taxon>Ixodidae</taxon>
        <taxon>Ixodinae</taxon>
        <taxon>Ixodes</taxon>
    </lineage>
</organism>
<name>A0AC60PAI5_IXOPE</name>